<dbReference type="Pfam" id="PF21088">
    <property type="entry name" value="MS_channel_1st"/>
    <property type="match status" value="1"/>
</dbReference>
<feature type="transmembrane region" description="Helical" evidence="9">
    <location>
        <begin position="794"/>
        <end position="818"/>
    </location>
</feature>
<dbReference type="InterPro" id="IPR023408">
    <property type="entry name" value="MscS_beta-dom_sf"/>
</dbReference>
<feature type="chain" id="PRO_5022799709" evidence="10">
    <location>
        <begin position="29"/>
        <end position="1114"/>
    </location>
</feature>
<feature type="transmembrane region" description="Helical" evidence="9">
    <location>
        <begin position="912"/>
        <end position="940"/>
    </location>
</feature>
<proteinExistence type="inferred from homology"/>
<keyword evidence="17" id="KW-1185">Reference proteome</keyword>
<comment type="subcellular location">
    <subcellularLocation>
        <location evidence="1">Cell membrane</location>
        <topology evidence="1">Multi-pass membrane protein</topology>
    </subcellularLocation>
</comment>
<dbReference type="PANTHER" id="PTHR30347:SF1">
    <property type="entry name" value="MECHANOSENSITIVE CHANNEL MSCK"/>
    <property type="match status" value="1"/>
</dbReference>
<keyword evidence="7 9" id="KW-0472">Membrane</keyword>
<comment type="caution">
    <text evidence="16">The sequence shown here is derived from an EMBL/GenBank/DDBJ whole genome shotgun (WGS) entry which is preliminary data.</text>
</comment>
<evidence type="ECO:0000256" key="8">
    <source>
        <dbReference type="SAM" id="Coils"/>
    </source>
</evidence>
<feature type="coiled-coil region" evidence="8">
    <location>
        <begin position="198"/>
        <end position="260"/>
    </location>
</feature>
<dbReference type="SUPFAM" id="SSF82861">
    <property type="entry name" value="Mechanosensitive channel protein MscS (YggB), transmembrane region"/>
    <property type="match status" value="1"/>
</dbReference>
<organism evidence="16 17">
    <name type="scientific">Zeimonas arvi</name>
    <dbReference type="NCBI Taxonomy" id="2498847"/>
    <lineage>
        <taxon>Bacteria</taxon>
        <taxon>Pseudomonadati</taxon>
        <taxon>Pseudomonadota</taxon>
        <taxon>Betaproteobacteria</taxon>
        <taxon>Burkholderiales</taxon>
        <taxon>Burkholderiaceae</taxon>
        <taxon>Zeimonas</taxon>
    </lineage>
</organism>
<evidence type="ECO:0000259" key="15">
    <source>
        <dbReference type="Pfam" id="PF21088"/>
    </source>
</evidence>
<dbReference type="Gene3D" id="2.30.30.60">
    <property type="match status" value="1"/>
</dbReference>
<dbReference type="Pfam" id="PF12795">
    <property type="entry name" value="MscS_porin"/>
    <property type="match status" value="1"/>
</dbReference>
<dbReference type="InterPro" id="IPR011066">
    <property type="entry name" value="MscS_channel_C_sf"/>
</dbReference>
<dbReference type="AlphaFoldDB" id="A0A5C8P432"/>
<dbReference type="GO" id="GO:0008381">
    <property type="term" value="F:mechanosensitive monoatomic ion channel activity"/>
    <property type="evidence" value="ECO:0007669"/>
    <property type="project" value="UniProtKB-ARBA"/>
</dbReference>
<feature type="transmembrane region" description="Helical" evidence="9">
    <location>
        <begin position="684"/>
        <end position="710"/>
    </location>
</feature>
<evidence type="ECO:0000256" key="5">
    <source>
        <dbReference type="ARBA" id="ARBA00022729"/>
    </source>
</evidence>
<dbReference type="FunFam" id="1.10.287.1260:FF:000002">
    <property type="entry name" value="Potassium efflux system KefA"/>
    <property type="match status" value="1"/>
</dbReference>
<dbReference type="Pfam" id="PF12794">
    <property type="entry name" value="MscS_TM"/>
    <property type="match status" value="1"/>
</dbReference>
<feature type="transmembrane region" description="Helical" evidence="9">
    <location>
        <begin position="628"/>
        <end position="647"/>
    </location>
</feature>
<feature type="signal peptide" evidence="10">
    <location>
        <begin position="1"/>
        <end position="28"/>
    </location>
</feature>
<feature type="transmembrane region" description="Helical" evidence="9">
    <location>
        <begin position="722"/>
        <end position="741"/>
    </location>
</feature>
<feature type="coiled-coil region" evidence="8">
    <location>
        <begin position="62"/>
        <end position="161"/>
    </location>
</feature>
<feature type="transmembrane region" description="Helical" evidence="9">
    <location>
        <begin position="498"/>
        <end position="517"/>
    </location>
</feature>
<protein>
    <submittedName>
        <fullName evidence="16">Mechanosensitive channel MscK</fullName>
    </submittedName>
</protein>
<dbReference type="InterPro" id="IPR049278">
    <property type="entry name" value="MS_channel_C"/>
</dbReference>
<dbReference type="Pfam" id="PF00924">
    <property type="entry name" value="MS_channel_2nd"/>
    <property type="match status" value="1"/>
</dbReference>
<comment type="similarity">
    <text evidence="2">Belongs to the MscS (TC 1.A.23) family.</text>
</comment>
<evidence type="ECO:0000259" key="12">
    <source>
        <dbReference type="Pfam" id="PF12794"/>
    </source>
</evidence>
<dbReference type="EMBL" id="VDUY01000001">
    <property type="protein sequence ID" value="TXL68372.1"/>
    <property type="molecule type" value="Genomic_DNA"/>
</dbReference>
<feature type="coiled-coil region" evidence="8">
    <location>
        <begin position="749"/>
        <end position="776"/>
    </location>
</feature>
<dbReference type="PROSITE" id="PS01246">
    <property type="entry name" value="UPF0003"/>
    <property type="match status" value="1"/>
</dbReference>
<sequence length="1114" mass="121959">MSVLSRLLFAHCLLVWALLAGSVSSVLAQPAAAQAGASAPDAAVVRKNLDELGSRNLPEAERNALKQVLEQTLAQLKTAEESAERLRQLRQTLDGAPARIKEARAELERLGAGAEPAVPAGVAERGLGELEKLFDERSARLAEWQKELADANSQVIAAQTRPERGSEETIAGESRAKALADALRTGREANRPLTPERRDLLAAEALALENRLRLLRQELAGNSVLLELNQARRDLLAERIAREERAIQALQQRIAERRRAQSEQAVAELTPGAPAQGGGLLAQEAALNRKLSEYLLGATDRLNDLNRRSLEARRQLDSLEQVEQALDEQISVLQGSRLLTRILYEQQRALPRLQLDGELADQLADLRLYQFEIGRYRSELVDPEALAARLIAEHPSEPATDALRQELRALLATRAELLQRLTRELDALIGASFELQTSQTALRTTTDRLRATLDEHMFWVPSNRPLDLAWLKAVPGMLERQLAGFSWRTMLSDLGAAFSARPLAVLPALLLAAVLSWQRRALGRRRQALHGDIGNVRRDSQWHTPLAVLLDLLAALPVGLMLALAGHALQRDGRGLNPEIGGALLEMSLVWIVLHTAWRMLSPGGVAERHFGFDPARAAIERTRTRRLGLVTLVLIAVATLAEKVPAALAEDVIGIVVLLAGLGLMAWQFGAPVRDEEGERIPGFSLLALLALRLLPLALIVTVWLGYYYTALKLSGRLVDTLLVLVVWRVLEASVMRSLAVAARRLAFQRALARRQAAREEAARENAELPEVVEEPVLDIEQVNRQSLRLVRLGLLALALLALYWVWADLIAVTAYLDKITLYQYEGGSAGASALVPISLLDVLGALAIAGAALVLARNLPGLLEVLVLSRMSLGQGSAYAATTLISYLIVGVGAVSALSALGVSWDKLQWLVAALGVGLGFGLQEIFANFVSGLIILFEKPVRIGDVVTIGNLSGTVSRIRIRATTIIDFDHKEIIVPNKTFVTDQLVNWTLTDTVTRVTIKVGVAYGSDLDRVRSLLLKIAAENPRVLKEPEPMVVFLQFGASTLDHELRVHVRELADRNAAVDEINRRIDRVFRELGIEIAFNQMEVTLRRADAVAPRPRPEDGAAPALK</sequence>
<dbReference type="NCBIfam" id="NF008438">
    <property type="entry name" value="PRK11281.1"/>
    <property type="match status" value="1"/>
</dbReference>
<feature type="transmembrane region" description="Helical" evidence="9">
    <location>
        <begin position="589"/>
        <end position="607"/>
    </location>
</feature>
<evidence type="ECO:0000256" key="1">
    <source>
        <dbReference type="ARBA" id="ARBA00004651"/>
    </source>
</evidence>
<dbReference type="Gene3D" id="1.10.287.1260">
    <property type="match status" value="1"/>
</dbReference>
<feature type="coiled-coil region" evidence="8">
    <location>
        <begin position="302"/>
        <end position="329"/>
    </location>
</feature>
<dbReference type="InterPro" id="IPR006685">
    <property type="entry name" value="MscS_channel_2nd"/>
</dbReference>
<evidence type="ECO:0000259" key="11">
    <source>
        <dbReference type="Pfam" id="PF00924"/>
    </source>
</evidence>
<dbReference type="OrthoDB" id="9799209at2"/>
<dbReference type="InterPro" id="IPR025692">
    <property type="entry name" value="MscS_IM_dom1"/>
</dbReference>
<feature type="domain" description="Mechanosensitive ion channel transmembrane helices 2/3" evidence="15">
    <location>
        <begin position="885"/>
        <end position="926"/>
    </location>
</feature>
<keyword evidence="8" id="KW-0175">Coiled coil</keyword>
<dbReference type="RefSeq" id="WP_147702513.1">
    <property type="nucleotide sequence ID" value="NZ_VDUY01000001.1"/>
</dbReference>
<dbReference type="GO" id="GO:0009992">
    <property type="term" value="P:intracellular water homeostasis"/>
    <property type="evidence" value="ECO:0007669"/>
    <property type="project" value="TreeGrafter"/>
</dbReference>
<keyword evidence="4 9" id="KW-0812">Transmembrane</keyword>
<evidence type="ECO:0000313" key="16">
    <source>
        <dbReference type="EMBL" id="TXL68372.1"/>
    </source>
</evidence>
<dbReference type="Gene3D" id="3.30.70.100">
    <property type="match status" value="1"/>
</dbReference>
<evidence type="ECO:0000256" key="10">
    <source>
        <dbReference type="SAM" id="SignalP"/>
    </source>
</evidence>
<reference evidence="16 17" key="1">
    <citation type="submission" date="2019-06" db="EMBL/GenBank/DDBJ databases">
        <title>Quisquiliibacterium sp. nov., isolated from a maize field.</title>
        <authorList>
            <person name="Lin S.-Y."/>
            <person name="Tsai C.-F."/>
            <person name="Young C.-C."/>
        </authorList>
    </citation>
    <scope>NUCLEOTIDE SEQUENCE [LARGE SCALE GENOMIC DNA]</scope>
    <source>
        <strain evidence="16 17">CC-CFT501</strain>
    </source>
</reference>
<keyword evidence="3" id="KW-1003">Cell membrane</keyword>
<feature type="domain" description="Mechanosensitive ion channel MscS C-terminal" evidence="14">
    <location>
        <begin position="1001"/>
        <end position="1084"/>
    </location>
</feature>
<dbReference type="InterPro" id="IPR052702">
    <property type="entry name" value="MscS-like_channel"/>
</dbReference>
<dbReference type="PANTHER" id="PTHR30347">
    <property type="entry name" value="POTASSIUM CHANNEL RELATED"/>
    <property type="match status" value="1"/>
</dbReference>
<accession>A0A5C8P432</accession>
<dbReference type="SUPFAM" id="SSF82689">
    <property type="entry name" value="Mechanosensitive channel protein MscS (YggB), C-terminal domain"/>
    <property type="match status" value="1"/>
</dbReference>
<feature type="transmembrane region" description="Helical" evidence="9">
    <location>
        <begin position="546"/>
        <end position="569"/>
    </location>
</feature>
<dbReference type="InterPro" id="IPR024393">
    <property type="entry name" value="MscS_porin"/>
</dbReference>
<dbReference type="GO" id="GO:0005886">
    <property type="term" value="C:plasma membrane"/>
    <property type="evidence" value="ECO:0007669"/>
    <property type="project" value="UniProtKB-SubCell"/>
</dbReference>
<feature type="transmembrane region" description="Helical" evidence="9">
    <location>
        <begin position="653"/>
        <end position="672"/>
    </location>
</feature>
<evidence type="ECO:0000256" key="9">
    <source>
        <dbReference type="SAM" id="Phobius"/>
    </source>
</evidence>
<evidence type="ECO:0000259" key="14">
    <source>
        <dbReference type="Pfam" id="PF21082"/>
    </source>
</evidence>
<evidence type="ECO:0000259" key="13">
    <source>
        <dbReference type="Pfam" id="PF12795"/>
    </source>
</evidence>
<evidence type="ECO:0000256" key="7">
    <source>
        <dbReference type="ARBA" id="ARBA00023136"/>
    </source>
</evidence>
<feature type="domain" description="Mechanosensitive ion channel MscS porin" evidence="13">
    <location>
        <begin position="49"/>
        <end position="269"/>
    </location>
</feature>
<dbReference type="InterPro" id="IPR049142">
    <property type="entry name" value="MS_channel_1st"/>
</dbReference>
<name>A0A5C8P432_9BURK</name>
<evidence type="ECO:0000256" key="2">
    <source>
        <dbReference type="ARBA" id="ARBA00008017"/>
    </source>
</evidence>
<evidence type="ECO:0000313" key="17">
    <source>
        <dbReference type="Proteomes" id="UP000321548"/>
    </source>
</evidence>
<feature type="transmembrane region" description="Helical" evidence="9">
    <location>
        <begin position="838"/>
        <end position="858"/>
    </location>
</feature>
<feature type="domain" description="Mechanosensitive ion channel inner membrane" evidence="12">
    <location>
        <begin position="502"/>
        <end position="824"/>
    </location>
</feature>
<evidence type="ECO:0000256" key="3">
    <source>
        <dbReference type="ARBA" id="ARBA00022475"/>
    </source>
</evidence>
<dbReference type="Pfam" id="PF21082">
    <property type="entry name" value="MS_channel_3rd"/>
    <property type="match status" value="1"/>
</dbReference>
<dbReference type="InterPro" id="IPR011014">
    <property type="entry name" value="MscS_channel_TM-2"/>
</dbReference>
<evidence type="ECO:0000256" key="4">
    <source>
        <dbReference type="ARBA" id="ARBA00022692"/>
    </source>
</evidence>
<dbReference type="InterPro" id="IPR006686">
    <property type="entry name" value="MscS_channel_CS"/>
</dbReference>
<keyword evidence="5 10" id="KW-0732">Signal</keyword>
<dbReference type="SUPFAM" id="SSF50182">
    <property type="entry name" value="Sm-like ribonucleoproteins"/>
    <property type="match status" value="1"/>
</dbReference>
<dbReference type="Proteomes" id="UP000321548">
    <property type="component" value="Unassembled WGS sequence"/>
</dbReference>
<feature type="domain" description="Mechanosensitive ion channel MscS" evidence="11">
    <location>
        <begin position="928"/>
        <end position="993"/>
    </location>
</feature>
<evidence type="ECO:0000256" key="6">
    <source>
        <dbReference type="ARBA" id="ARBA00022989"/>
    </source>
</evidence>
<gene>
    <name evidence="16" type="primary">mscK</name>
    <name evidence="16" type="ORF">FHP08_01395</name>
</gene>
<dbReference type="InterPro" id="IPR010920">
    <property type="entry name" value="LSM_dom_sf"/>
</dbReference>
<feature type="transmembrane region" description="Helical" evidence="9">
    <location>
        <begin position="879"/>
        <end position="900"/>
    </location>
</feature>
<keyword evidence="6 9" id="KW-1133">Transmembrane helix</keyword>